<dbReference type="GO" id="GO:0015379">
    <property type="term" value="F:potassium:chloride symporter activity"/>
    <property type="evidence" value="ECO:0007669"/>
    <property type="project" value="InterPro"/>
</dbReference>
<evidence type="ECO:0000256" key="5">
    <source>
        <dbReference type="ARBA" id="ARBA00022519"/>
    </source>
</evidence>
<gene>
    <name evidence="14" type="ORF">H8876_03335</name>
</gene>
<dbReference type="InterPro" id="IPR004772">
    <property type="entry name" value="TrkH"/>
</dbReference>
<feature type="transmembrane region" description="Helical" evidence="13">
    <location>
        <begin position="328"/>
        <end position="348"/>
    </location>
</feature>
<evidence type="ECO:0000256" key="9">
    <source>
        <dbReference type="ARBA" id="ARBA00022989"/>
    </source>
</evidence>
<keyword evidence="9 13" id="KW-1133">Transmembrane helix</keyword>
<feature type="binding site" evidence="12">
    <location>
        <position position="435"/>
    </location>
    <ligand>
        <name>K(+)</name>
        <dbReference type="ChEBI" id="CHEBI:29103"/>
    </ligand>
</feature>
<keyword evidence="6" id="KW-0633">Potassium transport</keyword>
<evidence type="ECO:0000256" key="7">
    <source>
        <dbReference type="ARBA" id="ARBA00022692"/>
    </source>
</evidence>
<feature type="transmembrane region" description="Helical" evidence="13">
    <location>
        <begin position="135"/>
        <end position="152"/>
    </location>
</feature>
<comment type="similarity">
    <text evidence="2">Belongs to the TrkH potassium transport family.</text>
</comment>
<organism evidence="14 15">
    <name type="scientific">Lentihominibacter faecis</name>
    <dbReference type="NCBI Taxonomy" id="2764712"/>
    <lineage>
        <taxon>Bacteria</taxon>
        <taxon>Bacillati</taxon>
        <taxon>Bacillota</taxon>
        <taxon>Clostridia</taxon>
        <taxon>Peptostreptococcales</taxon>
        <taxon>Anaerovoracaceae</taxon>
        <taxon>Lentihominibacter</taxon>
    </lineage>
</organism>
<dbReference type="RefSeq" id="WP_249286516.1">
    <property type="nucleotide sequence ID" value="NZ_JACRWC010000047.1"/>
</dbReference>
<dbReference type="GO" id="GO:0005886">
    <property type="term" value="C:plasma membrane"/>
    <property type="evidence" value="ECO:0007669"/>
    <property type="project" value="UniProtKB-SubCell"/>
</dbReference>
<keyword evidence="11 13" id="KW-0472">Membrane</keyword>
<dbReference type="Pfam" id="PF02386">
    <property type="entry name" value="TrkH"/>
    <property type="match status" value="1"/>
</dbReference>
<dbReference type="PIRSF" id="PIRSF006247">
    <property type="entry name" value="TrkH"/>
    <property type="match status" value="1"/>
</dbReference>
<keyword evidence="7 13" id="KW-0812">Transmembrane</keyword>
<proteinExistence type="inferred from homology"/>
<feature type="transmembrane region" description="Helical" evidence="13">
    <location>
        <begin position="397"/>
        <end position="417"/>
    </location>
</feature>
<dbReference type="AlphaFoldDB" id="A0A923SLA7"/>
<feature type="binding site" evidence="12">
    <location>
        <position position="114"/>
    </location>
    <ligand>
        <name>K(+)</name>
        <dbReference type="ChEBI" id="CHEBI:29103"/>
    </ligand>
</feature>
<evidence type="ECO:0000256" key="13">
    <source>
        <dbReference type="SAM" id="Phobius"/>
    </source>
</evidence>
<dbReference type="PANTHER" id="PTHR32024">
    <property type="entry name" value="TRK SYSTEM POTASSIUM UPTAKE PROTEIN TRKG-RELATED"/>
    <property type="match status" value="1"/>
</dbReference>
<comment type="caution">
    <text evidence="14">The sequence shown here is derived from an EMBL/GenBank/DDBJ whole genome shotgun (WGS) entry which is preliminary data.</text>
</comment>
<evidence type="ECO:0000256" key="6">
    <source>
        <dbReference type="ARBA" id="ARBA00022538"/>
    </source>
</evidence>
<sequence>MNLSFASAFRIVGLILAVIGGSMLPSFVVSLIYDNSSVYIPFLITMLSSVAAGVFLLKIFQHDFKTLRVKDGFLVVTLCWFFSAAVGAVPFVVTGSIPNPIDAFFESCSGFSTTGASILTDVEVLPKGILFWRSFTHWIGGMGILVFAIALMPSLGISGQNIAVTEAPGPIMDKTSAQMSKTAKTLYIMYLIFTVLEVILLLFGGMSLFDALVHTFGSVGTGGFSSYNDSVAHFNSTYIEVVIMVFMVLCGVNFNLYYLAFKDGISQLFKDSEFRFYLLIFGVSAILIATVLFVTGKNDSIGGAAVDAAFQTASILTTTGYMSSDYEVWPFICQMILFFLMIVGGCSSSTSGGLKAIRILIISKLIRRGISLRLHPNVIETVKLDGKTLQGDTVSSIANHFFLYILMVFAGTFLISFENESLITSLSSVVTCLGNVGPGFGSVGPTENFAHLTLFSKGILSVYMLAGRLELYPLFILLTPRFWNQDY</sequence>
<feature type="binding site" evidence="12">
    <location>
        <position position="319"/>
    </location>
    <ligand>
        <name>K(+)</name>
        <dbReference type="ChEBI" id="CHEBI:29103"/>
    </ligand>
</feature>
<evidence type="ECO:0000256" key="12">
    <source>
        <dbReference type="PIRSR" id="PIRSR006247-1"/>
    </source>
</evidence>
<feature type="binding site" evidence="12">
    <location>
        <position position="436"/>
    </location>
    <ligand>
        <name>K(+)</name>
        <dbReference type="ChEBI" id="CHEBI:29103"/>
    </ligand>
</feature>
<evidence type="ECO:0000256" key="2">
    <source>
        <dbReference type="ARBA" id="ARBA00009137"/>
    </source>
</evidence>
<feature type="binding site" evidence="12">
    <location>
        <position position="222"/>
    </location>
    <ligand>
        <name>K(+)</name>
        <dbReference type="ChEBI" id="CHEBI:29103"/>
    </ligand>
</feature>
<feature type="binding site" evidence="12">
    <location>
        <position position="113"/>
    </location>
    <ligand>
        <name>K(+)</name>
        <dbReference type="ChEBI" id="CHEBI:29103"/>
    </ligand>
</feature>
<feature type="transmembrane region" description="Helical" evidence="13">
    <location>
        <begin position="458"/>
        <end position="478"/>
    </location>
</feature>
<evidence type="ECO:0000313" key="15">
    <source>
        <dbReference type="Proteomes" id="UP000644115"/>
    </source>
</evidence>
<name>A0A923SLA7_9FIRM</name>
<evidence type="ECO:0000256" key="1">
    <source>
        <dbReference type="ARBA" id="ARBA00004429"/>
    </source>
</evidence>
<evidence type="ECO:0000256" key="8">
    <source>
        <dbReference type="ARBA" id="ARBA00022958"/>
    </source>
</evidence>
<feature type="transmembrane region" description="Helical" evidence="13">
    <location>
        <begin position="39"/>
        <end position="60"/>
    </location>
</feature>
<evidence type="ECO:0000313" key="14">
    <source>
        <dbReference type="EMBL" id="MBC5999033.1"/>
    </source>
</evidence>
<protein>
    <submittedName>
        <fullName evidence="14">TrkH family potassium uptake protein</fullName>
    </submittedName>
</protein>
<keyword evidence="8 12" id="KW-0630">Potassium</keyword>
<dbReference type="GO" id="GO:0046872">
    <property type="term" value="F:metal ion binding"/>
    <property type="evidence" value="ECO:0007669"/>
    <property type="project" value="UniProtKB-KW"/>
</dbReference>
<evidence type="ECO:0000256" key="10">
    <source>
        <dbReference type="ARBA" id="ARBA00023065"/>
    </source>
</evidence>
<dbReference type="EMBL" id="JACRWC010000047">
    <property type="protein sequence ID" value="MBC5999033.1"/>
    <property type="molecule type" value="Genomic_DNA"/>
</dbReference>
<feature type="transmembrane region" description="Helical" evidence="13">
    <location>
        <begin position="276"/>
        <end position="294"/>
    </location>
</feature>
<feature type="transmembrane region" description="Helical" evidence="13">
    <location>
        <begin position="72"/>
        <end position="93"/>
    </location>
</feature>
<dbReference type="Proteomes" id="UP000644115">
    <property type="component" value="Unassembled WGS sequence"/>
</dbReference>
<feature type="transmembrane region" description="Helical" evidence="13">
    <location>
        <begin position="12"/>
        <end position="33"/>
    </location>
</feature>
<evidence type="ECO:0000256" key="11">
    <source>
        <dbReference type="ARBA" id="ARBA00023136"/>
    </source>
</evidence>
<evidence type="ECO:0000256" key="3">
    <source>
        <dbReference type="ARBA" id="ARBA00022448"/>
    </source>
</evidence>
<keyword evidence="5" id="KW-0997">Cell inner membrane</keyword>
<keyword evidence="3" id="KW-0813">Transport</keyword>
<feature type="binding site" evidence="12">
    <location>
        <position position="318"/>
    </location>
    <ligand>
        <name>K(+)</name>
        <dbReference type="ChEBI" id="CHEBI:29103"/>
    </ligand>
</feature>
<reference evidence="14" key="1">
    <citation type="submission" date="2020-08" db="EMBL/GenBank/DDBJ databases">
        <authorList>
            <person name="Liu C."/>
            <person name="Sun Q."/>
        </authorList>
    </citation>
    <scope>NUCLEOTIDE SEQUENCE</scope>
    <source>
        <strain evidence="14">BX16</strain>
    </source>
</reference>
<feature type="transmembrane region" description="Helical" evidence="13">
    <location>
        <begin position="187"/>
        <end position="209"/>
    </location>
</feature>
<dbReference type="PANTHER" id="PTHR32024:SF2">
    <property type="entry name" value="TRK SYSTEM POTASSIUM UPTAKE PROTEIN TRKG-RELATED"/>
    <property type="match status" value="1"/>
</dbReference>
<accession>A0A923SLA7</accession>
<evidence type="ECO:0000256" key="4">
    <source>
        <dbReference type="ARBA" id="ARBA00022475"/>
    </source>
</evidence>
<dbReference type="InterPro" id="IPR003445">
    <property type="entry name" value="Cat_transpt"/>
</dbReference>
<keyword evidence="15" id="KW-1185">Reference proteome</keyword>
<feature type="transmembrane region" description="Helical" evidence="13">
    <location>
        <begin position="237"/>
        <end position="256"/>
    </location>
</feature>
<keyword evidence="10" id="KW-0406">Ion transport</keyword>
<comment type="subcellular location">
    <subcellularLocation>
        <location evidence="1">Cell inner membrane</location>
        <topology evidence="1">Multi-pass membrane protein</topology>
    </subcellularLocation>
</comment>
<keyword evidence="12" id="KW-0479">Metal-binding</keyword>
<keyword evidence="4" id="KW-1003">Cell membrane</keyword>